<organism evidence="2 3">
    <name type="scientific">Athelia psychrophila</name>
    <dbReference type="NCBI Taxonomy" id="1759441"/>
    <lineage>
        <taxon>Eukaryota</taxon>
        <taxon>Fungi</taxon>
        <taxon>Dikarya</taxon>
        <taxon>Basidiomycota</taxon>
        <taxon>Agaricomycotina</taxon>
        <taxon>Agaricomycetes</taxon>
        <taxon>Agaricomycetidae</taxon>
        <taxon>Atheliales</taxon>
        <taxon>Atheliaceae</taxon>
        <taxon>Athelia</taxon>
    </lineage>
</organism>
<evidence type="ECO:0000313" key="3">
    <source>
        <dbReference type="Proteomes" id="UP000076532"/>
    </source>
</evidence>
<keyword evidence="3" id="KW-1185">Reference proteome</keyword>
<gene>
    <name evidence="2" type="ORF">FIBSPDRAFT_1049125</name>
</gene>
<feature type="region of interest" description="Disordered" evidence="1">
    <location>
        <begin position="82"/>
        <end position="105"/>
    </location>
</feature>
<evidence type="ECO:0000256" key="1">
    <source>
        <dbReference type="SAM" id="MobiDB-lite"/>
    </source>
</evidence>
<dbReference type="EMBL" id="KV417625">
    <property type="protein sequence ID" value="KZP13960.1"/>
    <property type="molecule type" value="Genomic_DNA"/>
</dbReference>
<dbReference type="Proteomes" id="UP000076532">
    <property type="component" value="Unassembled WGS sequence"/>
</dbReference>
<evidence type="ECO:0000313" key="2">
    <source>
        <dbReference type="EMBL" id="KZP13960.1"/>
    </source>
</evidence>
<reference evidence="2 3" key="1">
    <citation type="journal article" date="2016" name="Mol. Biol. Evol.">
        <title>Comparative Genomics of Early-Diverging Mushroom-Forming Fungi Provides Insights into the Origins of Lignocellulose Decay Capabilities.</title>
        <authorList>
            <person name="Nagy L.G."/>
            <person name="Riley R."/>
            <person name="Tritt A."/>
            <person name="Adam C."/>
            <person name="Daum C."/>
            <person name="Floudas D."/>
            <person name="Sun H."/>
            <person name="Yadav J.S."/>
            <person name="Pangilinan J."/>
            <person name="Larsson K.H."/>
            <person name="Matsuura K."/>
            <person name="Barry K."/>
            <person name="Labutti K."/>
            <person name="Kuo R."/>
            <person name="Ohm R.A."/>
            <person name="Bhattacharya S.S."/>
            <person name="Shirouzu T."/>
            <person name="Yoshinaga Y."/>
            <person name="Martin F.M."/>
            <person name="Grigoriev I.V."/>
            <person name="Hibbett D.S."/>
        </authorList>
    </citation>
    <scope>NUCLEOTIDE SEQUENCE [LARGE SCALE GENOMIC DNA]</scope>
    <source>
        <strain evidence="2 3">CBS 109695</strain>
    </source>
</reference>
<accession>A0A166CSL9</accession>
<proteinExistence type="predicted"/>
<sequence length="125" mass="13328">MNPTASFITSALETTSSTEVHNVNGTHITYNFNGPVHYHGCCNIPGCPNYTSIAAPDSVTSDPWTGISNDAAGRLMDDRRAASSLGTSTMEAPIAPRHPSTPARKAGRIATYARRILTRLVRALS</sequence>
<dbReference type="AlphaFoldDB" id="A0A166CSL9"/>
<name>A0A166CSL9_9AGAM</name>
<protein>
    <submittedName>
        <fullName evidence="2">Uncharacterized protein</fullName>
    </submittedName>
</protein>